<evidence type="ECO:0000313" key="2">
    <source>
        <dbReference type="Proteomes" id="UP000284557"/>
    </source>
</evidence>
<accession>A0ABD7HS02</accession>
<evidence type="ECO:0000313" key="1">
    <source>
        <dbReference type="EMBL" id="RIT40059.1"/>
    </source>
</evidence>
<reference evidence="1 2" key="1">
    <citation type="submission" date="2018-08" db="EMBL/GenBank/DDBJ databases">
        <title>Linezolid Resistance in Mycobacterium abscessus: MIC Distribution and Comprehensive Investigation of Resistance Mechanisms.</title>
        <authorList>
            <person name="Ye M."/>
            <person name="Xu L."/>
            <person name="Zou Y."/>
            <person name="Li B."/>
            <person name="Guo Q."/>
            <person name="Zhang Y."/>
            <person name="Zhan M."/>
            <person name="Xu B."/>
            <person name="Yu F."/>
            <person name="Zhang Z."/>
            <person name="Chu H."/>
        </authorList>
    </citation>
    <scope>NUCLEOTIDE SEQUENCE [LARGE SCALE GENOMIC DNA]</scope>
    <source>
        <strain evidence="1 2">G143</strain>
    </source>
</reference>
<proteinExistence type="predicted"/>
<protein>
    <submittedName>
        <fullName evidence="1">Uncharacterized protein</fullName>
    </submittedName>
</protein>
<organism evidence="1 2">
    <name type="scientific">Mycobacteroides abscessus</name>
    <dbReference type="NCBI Taxonomy" id="36809"/>
    <lineage>
        <taxon>Bacteria</taxon>
        <taxon>Bacillati</taxon>
        <taxon>Actinomycetota</taxon>
        <taxon>Actinomycetes</taxon>
        <taxon>Mycobacteriales</taxon>
        <taxon>Mycobacteriaceae</taxon>
        <taxon>Mycobacteroides</taxon>
    </lineage>
</organism>
<dbReference type="AlphaFoldDB" id="A0ABD7HS02"/>
<comment type="caution">
    <text evidence="1">The sequence shown here is derived from an EMBL/GenBank/DDBJ whole genome shotgun (WGS) entry which is preliminary data.</text>
</comment>
<gene>
    <name evidence="1" type="ORF">D2E76_09600</name>
</gene>
<dbReference type="EMBL" id="QXBN01000006">
    <property type="protein sequence ID" value="RIT40059.1"/>
    <property type="molecule type" value="Genomic_DNA"/>
</dbReference>
<dbReference type="Proteomes" id="UP000284557">
    <property type="component" value="Unassembled WGS sequence"/>
</dbReference>
<name>A0ABD7HS02_9MYCO</name>
<sequence length="77" mass="8586">MPLTFADTSSRSQSTPRVVIGLTTCGQMVDVVRRQLVKRQATLVGAEGFELYSRAGRISHSTVYLPKYITAAHRKYL</sequence>